<dbReference type="GO" id="GO:0080120">
    <property type="term" value="P:CAAX-box protein maturation"/>
    <property type="evidence" value="ECO:0007669"/>
    <property type="project" value="UniProtKB-ARBA"/>
</dbReference>
<comment type="caution">
    <text evidence="3">The sequence shown here is derived from an EMBL/GenBank/DDBJ whole genome shotgun (WGS) entry which is preliminary data.</text>
</comment>
<reference evidence="3 4" key="1">
    <citation type="submission" date="2018-08" db="EMBL/GenBank/DDBJ databases">
        <title>Lysinibacillus sp. YLB-03 draft genome sequence.</title>
        <authorList>
            <person name="Yu L."/>
        </authorList>
    </citation>
    <scope>NUCLEOTIDE SEQUENCE [LARGE SCALE GENOMIC DNA]</scope>
    <source>
        <strain evidence="3 4">YLB-03</strain>
    </source>
</reference>
<dbReference type="GO" id="GO:0008237">
    <property type="term" value="F:metallopeptidase activity"/>
    <property type="evidence" value="ECO:0007669"/>
    <property type="project" value="UniProtKB-KW"/>
</dbReference>
<keyword evidence="4" id="KW-1185">Reference proteome</keyword>
<dbReference type="AlphaFoldDB" id="A0A396S4Z9"/>
<evidence type="ECO:0000259" key="2">
    <source>
        <dbReference type="Pfam" id="PF02517"/>
    </source>
</evidence>
<name>A0A396S4Z9_9BACL</name>
<keyword evidence="1" id="KW-0812">Transmembrane</keyword>
<feature type="transmembrane region" description="Helical" evidence="1">
    <location>
        <begin position="186"/>
        <end position="204"/>
    </location>
</feature>
<keyword evidence="3" id="KW-0482">Metalloprotease</keyword>
<keyword evidence="3" id="KW-0645">Protease</keyword>
<dbReference type="Proteomes" id="UP000265692">
    <property type="component" value="Unassembled WGS sequence"/>
</dbReference>
<organism evidence="3 4">
    <name type="scientific">Ureibacillus yapensis</name>
    <dbReference type="NCBI Taxonomy" id="2304605"/>
    <lineage>
        <taxon>Bacteria</taxon>
        <taxon>Bacillati</taxon>
        <taxon>Bacillota</taxon>
        <taxon>Bacilli</taxon>
        <taxon>Bacillales</taxon>
        <taxon>Caryophanaceae</taxon>
        <taxon>Ureibacillus</taxon>
    </lineage>
</organism>
<gene>
    <name evidence="3" type="ORF">D1B33_14040</name>
</gene>
<sequence>MKKSDWKVALLLSLICLVGGLLVVPYQLTSLQKTFPEQYELLVETMPLPYTALLLLTGFQLAVISFVLAFIGVKLARKAGFSLDVLYSLFNKEKVRFDRKGVMLSILFGVIAGFVIIGGDRFYFQYQIAIMRETEPSFSLLGLVTGVFYGGVFEEILMRLVAMSLLVWIFKLIFQRQQSNLAPVFYWIAIVIASVLFAAGHLPATSAVFGDLTVDVVVRCFLLNGIGGLFFGYLYWKKGFEYAIIAHMFTHISMQLLFIPLFY</sequence>
<evidence type="ECO:0000256" key="1">
    <source>
        <dbReference type="SAM" id="Phobius"/>
    </source>
</evidence>
<dbReference type="EMBL" id="QWEI01000008">
    <property type="protein sequence ID" value="RHW34760.1"/>
    <property type="molecule type" value="Genomic_DNA"/>
</dbReference>
<accession>A0A396S4Z9</accession>
<dbReference type="Pfam" id="PF02517">
    <property type="entry name" value="Rce1-like"/>
    <property type="match status" value="1"/>
</dbReference>
<dbReference type="GO" id="GO:0004175">
    <property type="term" value="F:endopeptidase activity"/>
    <property type="evidence" value="ECO:0007669"/>
    <property type="project" value="UniProtKB-ARBA"/>
</dbReference>
<proteinExistence type="predicted"/>
<feature type="transmembrane region" description="Helical" evidence="1">
    <location>
        <begin position="243"/>
        <end position="262"/>
    </location>
</feature>
<feature type="transmembrane region" description="Helical" evidence="1">
    <location>
        <begin position="216"/>
        <end position="236"/>
    </location>
</feature>
<feature type="transmembrane region" description="Helical" evidence="1">
    <location>
        <begin position="102"/>
        <end position="124"/>
    </location>
</feature>
<keyword evidence="3" id="KW-0378">Hydrolase</keyword>
<dbReference type="InterPro" id="IPR003675">
    <property type="entry name" value="Rce1/LyrA-like_dom"/>
</dbReference>
<keyword evidence="1" id="KW-0472">Membrane</keyword>
<evidence type="ECO:0000313" key="3">
    <source>
        <dbReference type="EMBL" id="RHW34760.1"/>
    </source>
</evidence>
<feature type="transmembrane region" description="Helical" evidence="1">
    <location>
        <begin position="47"/>
        <end position="73"/>
    </location>
</feature>
<feature type="domain" description="CAAX prenyl protease 2/Lysostaphin resistance protein A-like" evidence="2">
    <location>
        <begin position="138"/>
        <end position="250"/>
    </location>
</feature>
<keyword evidence="1" id="KW-1133">Transmembrane helix</keyword>
<evidence type="ECO:0000313" key="4">
    <source>
        <dbReference type="Proteomes" id="UP000265692"/>
    </source>
</evidence>
<protein>
    <submittedName>
        <fullName evidence="3">CPBP family intramembrane metalloprotease</fullName>
    </submittedName>
</protein>
<dbReference type="GO" id="GO:0006508">
    <property type="term" value="P:proteolysis"/>
    <property type="evidence" value="ECO:0007669"/>
    <property type="project" value="UniProtKB-KW"/>
</dbReference>
<dbReference type="RefSeq" id="WP_118877028.1">
    <property type="nucleotide sequence ID" value="NZ_QWEI01000008.1"/>
</dbReference>